<reference evidence="1" key="1">
    <citation type="submission" date="2009-10" db="EMBL/GenBank/DDBJ databases">
        <authorList>
            <person name="Weinstock G."/>
            <person name="Sodergren E."/>
            <person name="Clifton S."/>
            <person name="Fulton L."/>
            <person name="Fulton B."/>
            <person name="Courtney L."/>
            <person name="Fronick C."/>
            <person name="Harrison M."/>
            <person name="Strong C."/>
            <person name="Farmer C."/>
            <person name="Delahaunty K."/>
            <person name="Markovic C."/>
            <person name="Hall O."/>
            <person name="Minx P."/>
            <person name="Tomlinson C."/>
            <person name="Mitreva M."/>
            <person name="Nelson J."/>
            <person name="Hou S."/>
            <person name="Wollam A."/>
            <person name="Pepin K.H."/>
            <person name="Johnson M."/>
            <person name="Bhonagiri V."/>
            <person name="Nash W.E."/>
            <person name="Warren W."/>
            <person name="Chinwalla A."/>
            <person name="Mardis E.R."/>
            <person name="Wilson R.K."/>
        </authorList>
    </citation>
    <scope>NUCLEOTIDE SEQUENCE [LARGE SCALE GENOMIC DNA]</scope>
    <source>
        <strain evidence="1">ATCC 700122</strain>
    </source>
</reference>
<accession>D0WDZ2</accession>
<gene>
    <name evidence="1" type="ORF">HMPREF0762_00014</name>
</gene>
<evidence type="ECO:0000313" key="1">
    <source>
        <dbReference type="EMBL" id="EEZ62299.1"/>
    </source>
</evidence>
<name>D0WDZ2_SLAES</name>
<dbReference type="HOGENOM" id="CLU_3122706_0_0_11"/>
<comment type="caution">
    <text evidence="1">The sequence shown here is derived from an EMBL/GenBank/DDBJ whole genome shotgun (WGS) entry which is preliminary data.</text>
</comment>
<keyword evidence="2" id="KW-1185">Reference proteome</keyword>
<dbReference type="STRING" id="649764.HMPREF0762_00014"/>
<protein>
    <submittedName>
        <fullName evidence="1">Uncharacterized protein</fullName>
    </submittedName>
</protein>
<proteinExistence type="predicted"/>
<organism evidence="1 2">
    <name type="scientific">Slackia exigua (strain ATCC 700122 / DSM 15923 / CIP 105133 / JCM 11022 / KCTC 5966 / S-7)</name>
    <dbReference type="NCBI Taxonomy" id="649764"/>
    <lineage>
        <taxon>Bacteria</taxon>
        <taxon>Bacillati</taxon>
        <taxon>Actinomycetota</taxon>
        <taxon>Coriobacteriia</taxon>
        <taxon>Eggerthellales</taxon>
        <taxon>Eggerthellaceae</taxon>
        <taxon>Slackia</taxon>
    </lineage>
</organism>
<sequence>MNPPRDAPDMRKTKADLEIRGLLYHTAKTRRVSSGRLPTMRGWAPRKMAG</sequence>
<dbReference type="AlphaFoldDB" id="D0WDZ2"/>
<dbReference type="Proteomes" id="UP000006001">
    <property type="component" value="Unassembled WGS sequence"/>
</dbReference>
<evidence type="ECO:0000313" key="2">
    <source>
        <dbReference type="Proteomes" id="UP000006001"/>
    </source>
</evidence>
<dbReference type="EMBL" id="ACUX02000003">
    <property type="protein sequence ID" value="EEZ62299.1"/>
    <property type="molecule type" value="Genomic_DNA"/>
</dbReference>